<organism evidence="2 3">
    <name type="scientific">Parasediminibacterium paludis</name>
    <dbReference type="NCBI Taxonomy" id="908966"/>
    <lineage>
        <taxon>Bacteria</taxon>
        <taxon>Pseudomonadati</taxon>
        <taxon>Bacteroidota</taxon>
        <taxon>Chitinophagia</taxon>
        <taxon>Chitinophagales</taxon>
        <taxon>Chitinophagaceae</taxon>
        <taxon>Parasediminibacterium</taxon>
    </lineage>
</organism>
<proteinExistence type="predicted"/>
<evidence type="ECO:0000313" key="2">
    <source>
        <dbReference type="EMBL" id="MFC4233478.1"/>
    </source>
</evidence>
<dbReference type="GO" id="GO:0016491">
    <property type="term" value="F:oxidoreductase activity"/>
    <property type="evidence" value="ECO:0007669"/>
    <property type="project" value="UniProtKB-KW"/>
</dbReference>
<dbReference type="EMBL" id="JBHSDC010000030">
    <property type="protein sequence ID" value="MFC4233478.1"/>
    <property type="molecule type" value="Genomic_DNA"/>
</dbReference>
<gene>
    <name evidence="2" type="ORF">ACFOW1_16370</name>
</gene>
<dbReference type="InterPro" id="IPR050816">
    <property type="entry name" value="Flavin-dep_Halogenase_NPB"/>
</dbReference>
<evidence type="ECO:0000313" key="3">
    <source>
        <dbReference type="Proteomes" id="UP001595906"/>
    </source>
</evidence>
<dbReference type="InterPro" id="IPR036188">
    <property type="entry name" value="FAD/NAD-bd_sf"/>
</dbReference>
<keyword evidence="3" id="KW-1185">Reference proteome</keyword>
<name>A0ABV8Q015_9BACT</name>
<dbReference type="PRINTS" id="PR00420">
    <property type="entry name" value="RNGMNOXGNASE"/>
</dbReference>
<dbReference type="Gene3D" id="3.50.50.60">
    <property type="entry name" value="FAD/NAD(P)-binding domain"/>
    <property type="match status" value="1"/>
</dbReference>
<dbReference type="Pfam" id="PF01494">
    <property type="entry name" value="FAD_binding_3"/>
    <property type="match status" value="1"/>
</dbReference>
<evidence type="ECO:0000259" key="1">
    <source>
        <dbReference type="Pfam" id="PF01494"/>
    </source>
</evidence>
<protein>
    <submittedName>
        <fullName evidence="2">NAD(P)/FAD-dependent oxidoreductase</fullName>
        <ecNumber evidence="2">1.-.-.-</ecNumber>
    </submittedName>
</protein>
<dbReference type="Proteomes" id="UP001595906">
    <property type="component" value="Unassembled WGS sequence"/>
</dbReference>
<dbReference type="PANTHER" id="PTHR43747">
    <property type="entry name" value="FAD-BINDING PROTEIN"/>
    <property type="match status" value="1"/>
</dbReference>
<keyword evidence="2" id="KW-0560">Oxidoreductase</keyword>
<comment type="caution">
    <text evidence="2">The sequence shown here is derived from an EMBL/GenBank/DDBJ whole genome shotgun (WGS) entry which is preliminary data.</text>
</comment>
<dbReference type="RefSeq" id="WP_379015775.1">
    <property type="nucleotide sequence ID" value="NZ_JBHSDC010000030.1"/>
</dbReference>
<dbReference type="SUPFAM" id="SSF51905">
    <property type="entry name" value="FAD/NAD(P)-binding domain"/>
    <property type="match status" value="1"/>
</dbReference>
<feature type="domain" description="FAD-binding" evidence="1">
    <location>
        <begin position="3"/>
        <end position="334"/>
    </location>
</feature>
<dbReference type="InterPro" id="IPR002938">
    <property type="entry name" value="FAD-bd"/>
</dbReference>
<sequence length="385" mass="42616">MIDTPVCIVGAGPAGLVASLFLSKYGVKHTIFERKKEIGDKVCGECYDGRLANVLNKLDTNLLPAMLTEQVLQPIEQYQYFNHKGKGLYIDAAKHNAVSRYSTYRKDFDTFLRAEVLKSPYAKLCTGESVNKIVTHTNNIEIITANDSTKSELVIIATGNLSMLANQAKQVSPDHFLLAARGYYRNLNITEPHGFQVYLINKPANGYLFINKLPKGLYTVEMFILKRYASKHGFNAETLLQQVIQQQPQVKNIMANAVLVEKVKGASLPSTANKNQSFSAERVLLAGSSGSGVNPLTGWGVGHAVFQGMCAAEQCVASLQAQAFGADYLQRYDARLKKSLQNDWQKSQQVDFIMRYLHKSTGRFIGYAASNKYLNNIAEKAIIGV</sequence>
<reference evidence="3" key="1">
    <citation type="journal article" date="2019" name="Int. J. Syst. Evol. Microbiol.">
        <title>The Global Catalogue of Microorganisms (GCM) 10K type strain sequencing project: providing services to taxonomists for standard genome sequencing and annotation.</title>
        <authorList>
            <consortium name="The Broad Institute Genomics Platform"/>
            <consortium name="The Broad Institute Genome Sequencing Center for Infectious Disease"/>
            <person name="Wu L."/>
            <person name="Ma J."/>
        </authorList>
    </citation>
    <scope>NUCLEOTIDE SEQUENCE [LARGE SCALE GENOMIC DNA]</scope>
    <source>
        <strain evidence="3">CECT 8010</strain>
    </source>
</reference>
<dbReference type="PANTHER" id="PTHR43747:SF1">
    <property type="entry name" value="SLR1998 PROTEIN"/>
    <property type="match status" value="1"/>
</dbReference>
<dbReference type="EC" id="1.-.-.-" evidence="2"/>
<accession>A0ABV8Q015</accession>